<dbReference type="Pfam" id="PF23344">
    <property type="entry name" value="ZP-N"/>
    <property type="match status" value="1"/>
</dbReference>
<organism evidence="4 5">
    <name type="scientific">Clavelina lepadiformis</name>
    <name type="common">Light-bulb sea squirt</name>
    <name type="synonym">Ascidia lepadiformis</name>
    <dbReference type="NCBI Taxonomy" id="159417"/>
    <lineage>
        <taxon>Eukaryota</taxon>
        <taxon>Metazoa</taxon>
        <taxon>Chordata</taxon>
        <taxon>Tunicata</taxon>
        <taxon>Ascidiacea</taxon>
        <taxon>Aplousobranchia</taxon>
        <taxon>Clavelinidae</taxon>
        <taxon>Clavelina</taxon>
    </lineage>
</organism>
<dbReference type="Proteomes" id="UP001642483">
    <property type="component" value="Unassembled WGS sequence"/>
</dbReference>
<sequence>MDLTRILQWLLLFQLGYYGNLCQETLSIKPQILNPDENLCHLYPCLGDCKCVKSSIHENGWYCASEEGYIGKYCNIPAPDILCESTEIQVAVAEELYDEYDQGIGNSYIFVSPTSQSYDEQRCKARLQGNHHHLSIDLPFTACGTAVFSHADDYIVFRNNLWIDRHIIGSLLTMPLLLFSFECRYNKDHFMMISYKPTVRPRPEFMVLRKESFKVNFQLCKAIICPPTCPVRYRVEDNGVVFTVRETIHFQISTSKRNKTEGHSTFLLSVNEMFLSCRDKPDQSRVIAIVKDGCPTQSEFVLDISSDDAATSNLACVSYPILKILDCPFFIHTRVTLCEAEFTDVRVILNITIGYLLQCWQHLKAGRTTSCFPIGLCQQTFCKSLPIPIGDFQSCLRGRSKCAGAHSPDRRETGHQVFRGTSQP</sequence>
<gene>
    <name evidence="4" type="ORF">CVLEPA_LOCUS9105</name>
</gene>
<evidence type="ECO:0000256" key="2">
    <source>
        <dbReference type="SAM" id="SignalP"/>
    </source>
</evidence>
<feature type="chain" id="PRO_5047477839" description="ZP domain-containing protein" evidence="2">
    <location>
        <begin position="23"/>
        <end position="424"/>
    </location>
</feature>
<feature type="region of interest" description="Disordered" evidence="1">
    <location>
        <begin position="403"/>
        <end position="424"/>
    </location>
</feature>
<reference evidence="4 5" key="1">
    <citation type="submission" date="2024-02" db="EMBL/GenBank/DDBJ databases">
        <authorList>
            <person name="Daric V."/>
            <person name="Darras S."/>
        </authorList>
    </citation>
    <scope>NUCLEOTIDE SEQUENCE [LARGE SCALE GENOMIC DNA]</scope>
</reference>
<comment type="caution">
    <text evidence="4">The sequence shown here is derived from an EMBL/GenBank/DDBJ whole genome shotgun (WGS) entry which is preliminary data.</text>
</comment>
<evidence type="ECO:0000313" key="5">
    <source>
        <dbReference type="Proteomes" id="UP001642483"/>
    </source>
</evidence>
<evidence type="ECO:0000256" key="1">
    <source>
        <dbReference type="SAM" id="MobiDB-lite"/>
    </source>
</evidence>
<feature type="domain" description="ZP" evidence="3">
    <location>
        <begin position="82"/>
        <end position="366"/>
    </location>
</feature>
<dbReference type="InterPro" id="IPR001507">
    <property type="entry name" value="ZP_dom"/>
</dbReference>
<evidence type="ECO:0000313" key="4">
    <source>
        <dbReference type="EMBL" id="CAK8678831.1"/>
    </source>
</evidence>
<feature type="signal peptide" evidence="2">
    <location>
        <begin position="1"/>
        <end position="22"/>
    </location>
</feature>
<protein>
    <recommendedName>
        <fullName evidence="3">ZP domain-containing protein</fullName>
    </recommendedName>
</protein>
<dbReference type="Gene3D" id="2.60.40.3210">
    <property type="entry name" value="Zona pellucida, ZP-N domain"/>
    <property type="match status" value="1"/>
</dbReference>
<keyword evidence="2" id="KW-0732">Signal</keyword>
<name>A0ABP0FJG2_CLALP</name>
<dbReference type="EMBL" id="CAWYQH010000057">
    <property type="protein sequence ID" value="CAK8678831.1"/>
    <property type="molecule type" value="Genomic_DNA"/>
</dbReference>
<accession>A0ABP0FJG2</accession>
<keyword evidence="5" id="KW-1185">Reference proteome</keyword>
<proteinExistence type="predicted"/>
<dbReference type="InterPro" id="IPR055356">
    <property type="entry name" value="ZP-N"/>
</dbReference>
<dbReference type="PROSITE" id="PS51034">
    <property type="entry name" value="ZP_2"/>
    <property type="match status" value="1"/>
</dbReference>
<evidence type="ECO:0000259" key="3">
    <source>
        <dbReference type="PROSITE" id="PS51034"/>
    </source>
</evidence>